<keyword evidence="1" id="KW-0812">Transmembrane</keyword>
<evidence type="ECO:0000313" key="3">
    <source>
        <dbReference type="Proteomes" id="UP000759131"/>
    </source>
</evidence>
<evidence type="ECO:0000313" key="2">
    <source>
        <dbReference type="EMBL" id="CAD7629719.1"/>
    </source>
</evidence>
<dbReference type="AlphaFoldDB" id="A0A7R9Q371"/>
<sequence length="134" mass="15281">MVRLTIDSVSIFCDHNHYYWSPLLPPYPPELMCVSYPDHPSIIGIFVLTMVFWLVIEIVHLRDRKILHIELQKNKMDGVIDVQRLADINNKNLGSSNQSASKPLLISNKLNNNDHDIKLEIISEASDSEAETKG</sequence>
<accession>A0A7R9Q371</accession>
<proteinExistence type="predicted"/>
<reference evidence="2" key="1">
    <citation type="submission" date="2020-11" db="EMBL/GenBank/DDBJ databases">
        <authorList>
            <person name="Tran Van P."/>
        </authorList>
    </citation>
    <scope>NUCLEOTIDE SEQUENCE</scope>
</reference>
<organism evidence="2">
    <name type="scientific">Medioppia subpectinata</name>
    <dbReference type="NCBI Taxonomy" id="1979941"/>
    <lineage>
        <taxon>Eukaryota</taxon>
        <taxon>Metazoa</taxon>
        <taxon>Ecdysozoa</taxon>
        <taxon>Arthropoda</taxon>
        <taxon>Chelicerata</taxon>
        <taxon>Arachnida</taxon>
        <taxon>Acari</taxon>
        <taxon>Acariformes</taxon>
        <taxon>Sarcoptiformes</taxon>
        <taxon>Oribatida</taxon>
        <taxon>Brachypylina</taxon>
        <taxon>Oppioidea</taxon>
        <taxon>Oppiidae</taxon>
        <taxon>Medioppia</taxon>
    </lineage>
</organism>
<gene>
    <name evidence="2" type="ORF">OSB1V03_LOCUS10134</name>
</gene>
<keyword evidence="1" id="KW-1133">Transmembrane helix</keyword>
<dbReference type="EMBL" id="CAJPIZ010007240">
    <property type="protein sequence ID" value="CAG2110149.1"/>
    <property type="molecule type" value="Genomic_DNA"/>
</dbReference>
<dbReference type="EMBL" id="OC861815">
    <property type="protein sequence ID" value="CAD7629719.1"/>
    <property type="molecule type" value="Genomic_DNA"/>
</dbReference>
<feature type="transmembrane region" description="Helical" evidence="1">
    <location>
        <begin position="41"/>
        <end position="61"/>
    </location>
</feature>
<dbReference type="Proteomes" id="UP000759131">
    <property type="component" value="Unassembled WGS sequence"/>
</dbReference>
<name>A0A7R9Q371_9ACAR</name>
<keyword evidence="3" id="KW-1185">Reference proteome</keyword>
<protein>
    <submittedName>
        <fullName evidence="2">Uncharacterized protein</fullName>
    </submittedName>
</protein>
<keyword evidence="1" id="KW-0472">Membrane</keyword>
<evidence type="ECO:0000256" key="1">
    <source>
        <dbReference type="SAM" id="Phobius"/>
    </source>
</evidence>